<gene>
    <name evidence="2" type="ORF">IL38_24065</name>
</gene>
<proteinExistence type="predicted"/>
<reference evidence="2 3" key="1">
    <citation type="journal article" date="2014" name="PLoS ONE">
        <title>Identification and Characterization of a New Erythromycin Biosynthetic Gene Cluster in Actinopolyspora erythraea YIM90600, a Novel Erythronolide-Producing Halophilic Actinomycete Isolated from Salt Field.</title>
        <authorList>
            <person name="Chen D."/>
            <person name="Feng J."/>
            <person name="Huang L."/>
            <person name="Zhang Q."/>
            <person name="Wu J."/>
            <person name="Zhu X."/>
            <person name="Duan Y."/>
            <person name="Xu Z."/>
        </authorList>
    </citation>
    <scope>NUCLEOTIDE SEQUENCE [LARGE SCALE GENOMIC DNA]</scope>
    <source>
        <strain evidence="2 3">YIM90600</strain>
    </source>
</reference>
<sequence>MIVHAGRGISVAEETQQSVTTYTVSVDGTLLAGPGTRWNPDTQQFEVKLRATNPGLAIDGTGGLYNSSGEGPAPPEGSGATVAALEARLPQQNVVAGVWGAGYLIRPQSTRGAVQYAAQRGFDAIHLPTRFLRDGTPVVFPYEHLSQTEIQGQQVQVQDIQRWRILANEPGLWYPVTNPEPDDPQKGWFGYLEPNETGLMSLAEAFELVRNSAVILVDLQFPEFDQSSMTWSNPTPAERVTQFLNRVRVLIQRYGLQASTVVLTTTPRVPNGTAEGRPVLSGFVGAGIRSGAILLTQADVDRYPASSYPADWPWVVLDQSLPNDTISPYVDTGLYTLLSTVNRQYQHDRKVTPTGALGVISADPEYYAGALSTHPTAGNYAYRKDYVTWDFNTIENGVLPLEDLDVSTNNPRYRGELWRYQNGWNLGTSVHQSPNGGPYYTMHGQLCPIPYSSYTLEVFIDPTTLDPDGANGHYATLALCITTDHPYDQGSNSPPDQSGYIITYPASRELGIYSYDPASGGLVLRGGFTASGGDDGYKRFHIVVSPDDLRFRFLNRDTGEVIQQYPPEGEPAPDWALQWRGGYIALGQYANNEPPRSATFHSMSVKNTVRAAPAEGRRTSRRSRKRPPSE</sequence>
<evidence type="ECO:0000256" key="1">
    <source>
        <dbReference type="SAM" id="MobiDB-lite"/>
    </source>
</evidence>
<evidence type="ECO:0000313" key="3">
    <source>
        <dbReference type="Proteomes" id="UP000029737"/>
    </source>
</evidence>
<name>A0ABR4WYB0_9ACTN</name>
<keyword evidence="3" id="KW-1185">Reference proteome</keyword>
<accession>A0ABR4WYB0</accession>
<dbReference type="InterPro" id="IPR017946">
    <property type="entry name" value="PLC-like_Pdiesterase_TIM-brl"/>
</dbReference>
<dbReference type="SUPFAM" id="SSF51695">
    <property type="entry name" value="PLC-like phosphodiesterases"/>
    <property type="match status" value="1"/>
</dbReference>
<organism evidence="2 3">
    <name type="scientific">Actinopolyspora erythraea</name>
    <dbReference type="NCBI Taxonomy" id="414996"/>
    <lineage>
        <taxon>Bacteria</taxon>
        <taxon>Bacillati</taxon>
        <taxon>Actinomycetota</taxon>
        <taxon>Actinomycetes</taxon>
        <taxon>Actinopolysporales</taxon>
        <taxon>Actinopolysporaceae</taxon>
        <taxon>Actinopolyspora</taxon>
    </lineage>
</organism>
<feature type="compositionally biased region" description="Basic residues" evidence="1">
    <location>
        <begin position="619"/>
        <end position="630"/>
    </location>
</feature>
<feature type="region of interest" description="Disordered" evidence="1">
    <location>
        <begin position="595"/>
        <end position="630"/>
    </location>
</feature>
<comment type="caution">
    <text evidence="2">The sequence shown here is derived from an EMBL/GenBank/DDBJ whole genome shotgun (WGS) entry which is preliminary data.</text>
</comment>
<dbReference type="EMBL" id="JPMV01000046">
    <property type="protein sequence ID" value="KGI79375.1"/>
    <property type="molecule type" value="Genomic_DNA"/>
</dbReference>
<dbReference type="Gene3D" id="3.20.20.190">
    <property type="entry name" value="Phosphatidylinositol (PI) phosphodiesterase"/>
    <property type="match status" value="1"/>
</dbReference>
<evidence type="ECO:0000313" key="2">
    <source>
        <dbReference type="EMBL" id="KGI79375.1"/>
    </source>
</evidence>
<dbReference type="Proteomes" id="UP000029737">
    <property type="component" value="Unassembled WGS sequence"/>
</dbReference>
<protein>
    <submittedName>
        <fullName evidence="2">Uncharacterized protein</fullName>
    </submittedName>
</protein>
<dbReference type="RefSeq" id="WP_043578906.1">
    <property type="nucleotide sequence ID" value="NZ_KN214181.1"/>
</dbReference>